<sequence>MLEIHENYIVNDKGETTAVVINIDEYNKIKEILKSLGDIDSIDVNYNIAKGLKDVEDGKVFSIDTLFEDEKDAASI</sequence>
<comment type="similarity">
    <text evidence="1">Belongs to the phD/YefM antitoxin family.</text>
</comment>
<gene>
    <name evidence="2" type="ORF">HBE96_21980</name>
</gene>
<reference evidence="2 3" key="1">
    <citation type="submission" date="2020-06" db="EMBL/GenBank/DDBJ databases">
        <title>Complete Genome Sequence of Clostridium muelleri sp. nov. P21T, an Acid-Alcohol Producing Acetogen Isolated from Old Hay.</title>
        <authorList>
            <person name="Duncan K.E."/>
            <person name="Tanner R.S."/>
        </authorList>
    </citation>
    <scope>NUCLEOTIDE SEQUENCE [LARGE SCALE GENOMIC DNA]</scope>
    <source>
        <strain evidence="2 3">P21</strain>
    </source>
</reference>
<dbReference type="AlphaFoldDB" id="A0A7Y0EKT7"/>
<comment type="caution">
    <text evidence="2">The sequence shown here is derived from an EMBL/GenBank/DDBJ whole genome shotgun (WGS) entry which is preliminary data.</text>
</comment>
<evidence type="ECO:0008006" key="4">
    <source>
        <dbReference type="Google" id="ProtNLM"/>
    </source>
</evidence>
<dbReference type="RefSeq" id="WP_169299837.1">
    <property type="nucleotide sequence ID" value="NZ_JABBNI010000063.1"/>
</dbReference>
<accession>A0A7Y0EKT7</accession>
<dbReference type="Proteomes" id="UP000537131">
    <property type="component" value="Unassembled WGS sequence"/>
</dbReference>
<evidence type="ECO:0000313" key="3">
    <source>
        <dbReference type="Proteomes" id="UP000537131"/>
    </source>
</evidence>
<dbReference type="SUPFAM" id="SSF143120">
    <property type="entry name" value="YefM-like"/>
    <property type="match status" value="1"/>
</dbReference>
<dbReference type="InterPro" id="IPR036165">
    <property type="entry name" value="YefM-like_sf"/>
</dbReference>
<evidence type="ECO:0000313" key="2">
    <source>
        <dbReference type="EMBL" id="NMM65257.1"/>
    </source>
</evidence>
<evidence type="ECO:0000256" key="1">
    <source>
        <dbReference type="ARBA" id="ARBA00009981"/>
    </source>
</evidence>
<name>A0A7Y0EKT7_9CLOT</name>
<proteinExistence type="inferred from homology"/>
<dbReference type="EMBL" id="JABBNI010000063">
    <property type="protein sequence ID" value="NMM65257.1"/>
    <property type="molecule type" value="Genomic_DNA"/>
</dbReference>
<dbReference type="Pfam" id="PF18506">
    <property type="entry name" value="RelB-like"/>
    <property type="match status" value="1"/>
</dbReference>
<organism evidence="2 3">
    <name type="scientific">Clostridium muellerianum</name>
    <dbReference type="NCBI Taxonomy" id="2716538"/>
    <lineage>
        <taxon>Bacteria</taxon>
        <taxon>Bacillati</taxon>
        <taxon>Bacillota</taxon>
        <taxon>Clostridia</taxon>
        <taxon>Eubacteriales</taxon>
        <taxon>Clostridiaceae</taxon>
        <taxon>Clostridium</taxon>
    </lineage>
</organism>
<dbReference type="InterPro" id="IPR049537">
    <property type="entry name" value="RelB-like"/>
</dbReference>
<keyword evidence="3" id="KW-1185">Reference proteome</keyword>
<protein>
    <recommendedName>
        <fullName evidence="4">Antitoxin</fullName>
    </recommendedName>
</protein>